<accession>A0AAE3YNS5</accession>
<dbReference type="RefSeq" id="WP_310369419.1">
    <property type="nucleotide sequence ID" value="NZ_JAVDYB010000001.1"/>
</dbReference>
<name>A0AAE3YNS5_9ACTN</name>
<dbReference type="Proteomes" id="UP001183643">
    <property type="component" value="Unassembled WGS sequence"/>
</dbReference>
<protein>
    <submittedName>
        <fullName evidence="2">Uncharacterized protein</fullName>
    </submittedName>
</protein>
<proteinExistence type="predicted"/>
<feature type="region of interest" description="Disordered" evidence="1">
    <location>
        <begin position="1"/>
        <end position="24"/>
    </location>
</feature>
<comment type="caution">
    <text evidence="2">The sequence shown here is derived from an EMBL/GenBank/DDBJ whole genome shotgun (WGS) entry which is preliminary data.</text>
</comment>
<dbReference type="AlphaFoldDB" id="A0AAE3YNS5"/>
<gene>
    <name evidence="2" type="ORF">J2S41_004001</name>
</gene>
<evidence type="ECO:0000313" key="3">
    <source>
        <dbReference type="Proteomes" id="UP001183643"/>
    </source>
</evidence>
<reference evidence="2" key="1">
    <citation type="submission" date="2023-07" db="EMBL/GenBank/DDBJ databases">
        <title>Sequencing the genomes of 1000 actinobacteria strains.</title>
        <authorList>
            <person name="Klenk H.-P."/>
        </authorList>
    </citation>
    <scope>NUCLEOTIDE SEQUENCE</scope>
    <source>
        <strain evidence="2">DSM 44707</strain>
    </source>
</reference>
<evidence type="ECO:0000313" key="2">
    <source>
        <dbReference type="EMBL" id="MDR7277223.1"/>
    </source>
</evidence>
<evidence type="ECO:0000256" key="1">
    <source>
        <dbReference type="SAM" id="MobiDB-lite"/>
    </source>
</evidence>
<keyword evidence="3" id="KW-1185">Reference proteome</keyword>
<sequence length="54" mass="5662">MNAARPGTPPPGPDARTGRFGTDTHGYQAMLAAGRKHTGQIWAVEGCSGIGRQR</sequence>
<organism evidence="2 3">
    <name type="scientific">Catenuloplanes atrovinosus</name>
    <dbReference type="NCBI Taxonomy" id="137266"/>
    <lineage>
        <taxon>Bacteria</taxon>
        <taxon>Bacillati</taxon>
        <taxon>Actinomycetota</taxon>
        <taxon>Actinomycetes</taxon>
        <taxon>Micromonosporales</taxon>
        <taxon>Micromonosporaceae</taxon>
        <taxon>Catenuloplanes</taxon>
    </lineage>
</organism>
<dbReference type="EMBL" id="JAVDYB010000001">
    <property type="protein sequence ID" value="MDR7277223.1"/>
    <property type="molecule type" value="Genomic_DNA"/>
</dbReference>